<feature type="region of interest" description="Disordered" evidence="1">
    <location>
        <begin position="36"/>
        <end position="58"/>
    </location>
</feature>
<protein>
    <submittedName>
        <fullName evidence="2">Uncharacterized protein</fullName>
    </submittedName>
</protein>
<reference evidence="2" key="1">
    <citation type="submission" date="2023-08" db="EMBL/GenBank/DDBJ databases">
        <authorList>
            <person name="Audoor S."/>
            <person name="Bilcke G."/>
        </authorList>
    </citation>
    <scope>NUCLEOTIDE SEQUENCE</scope>
</reference>
<dbReference type="AlphaFoldDB" id="A0AAD2JNY7"/>
<proteinExistence type="predicted"/>
<evidence type="ECO:0000256" key="1">
    <source>
        <dbReference type="SAM" id="MobiDB-lite"/>
    </source>
</evidence>
<keyword evidence="3" id="KW-1185">Reference proteome</keyword>
<dbReference type="Proteomes" id="UP001295423">
    <property type="component" value="Unassembled WGS sequence"/>
</dbReference>
<evidence type="ECO:0000313" key="3">
    <source>
        <dbReference type="Proteomes" id="UP001295423"/>
    </source>
</evidence>
<gene>
    <name evidence="2" type="ORF">CYCCA115_LOCUS23035</name>
</gene>
<comment type="caution">
    <text evidence="2">The sequence shown here is derived from an EMBL/GenBank/DDBJ whole genome shotgun (WGS) entry which is preliminary data.</text>
</comment>
<accession>A0AAD2JNY7</accession>
<name>A0AAD2JNY7_9STRA</name>
<organism evidence="2 3">
    <name type="scientific">Cylindrotheca closterium</name>
    <dbReference type="NCBI Taxonomy" id="2856"/>
    <lineage>
        <taxon>Eukaryota</taxon>
        <taxon>Sar</taxon>
        <taxon>Stramenopiles</taxon>
        <taxon>Ochrophyta</taxon>
        <taxon>Bacillariophyta</taxon>
        <taxon>Bacillariophyceae</taxon>
        <taxon>Bacillariophycidae</taxon>
        <taxon>Bacillariales</taxon>
        <taxon>Bacillariaceae</taxon>
        <taxon>Cylindrotheca</taxon>
    </lineage>
</organism>
<evidence type="ECO:0000313" key="2">
    <source>
        <dbReference type="EMBL" id="CAJ1967996.1"/>
    </source>
</evidence>
<dbReference type="EMBL" id="CAKOGP040002358">
    <property type="protein sequence ID" value="CAJ1967996.1"/>
    <property type="molecule type" value="Genomic_DNA"/>
</dbReference>
<sequence length="427" mass="49575">MAVVSKKIEQILGTLGLMYFLGIVYLARSYDSSGLSTSSSSKPEVATNSEIPPPAANRGLQLRVNSATTMQSNGRNKLFAPDNEPWEKRCALLFFGLPRSYKDMVLPSLEQFVLNYNAKYNCDVFVHYFHQRKEAAGRYNDGGELDPTEVLRLERAVHAMYQRTHPLRKQPPTQNIFKERKSPPIVKFIHDTNKTFYRKRGEILKHYHKTKDKEGNPLFFPWKNKTWKKSSLDNVVRQWHSIQAVFELMDEYSRTNHVNYTRVGMLRNDVMFLAPVDILRLDNGTMDTDNNQMVVCPFGRYPVCDRMVYGPYLGVKIWATYRFQLIEERVKSNLDPGYGMHSERFLNDSIIPYVEENFGYHKHINYDICFVRTRPDNVALVDDCIIKGSSRGWDEINRTEAIEKVLGFKCEETEVDGIASNMFYLYC</sequence>